<feature type="transmembrane region" description="Helical" evidence="10">
    <location>
        <begin position="39"/>
        <end position="58"/>
    </location>
</feature>
<dbReference type="AlphaFoldDB" id="A0A427AD09"/>
<evidence type="ECO:0000256" key="6">
    <source>
        <dbReference type="ARBA" id="ARBA00023187"/>
    </source>
</evidence>
<protein>
    <recommendedName>
        <fullName evidence="9">Sm protein E</fullName>
    </recommendedName>
</protein>
<dbReference type="InterPro" id="IPR027078">
    <property type="entry name" value="snRNP-E"/>
</dbReference>
<organism evidence="12 13">
    <name type="scientific">Ensete ventricosum</name>
    <name type="common">Abyssinian banana</name>
    <name type="synonym">Musa ensete</name>
    <dbReference type="NCBI Taxonomy" id="4639"/>
    <lineage>
        <taxon>Eukaryota</taxon>
        <taxon>Viridiplantae</taxon>
        <taxon>Streptophyta</taxon>
        <taxon>Embryophyta</taxon>
        <taxon>Tracheophyta</taxon>
        <taxon>Spermatophyta</taxon>
        <taxon>Magnoliopsida</taxon>
        <taxon>Liliopsida</taxon>
        <taxon>Zingiberales</taxon>
        <taxon>Musaceae</taxon>
        <taxon>Ensete</taxon>
    </lineage>
</organism>
<evidence type="ECO:0000256" key="10">
    <source>
        <dbReference type="SAM" id="Phobius"/>
    </source>
</evidence>
<feature type="non-terminal residue" evidence="12">
    <location>
        <position position="1"/>
    </location>
</feature>
<evidence type="ECO:0000256" key="5">
    <source>
        <dbReference type="ARBA" id="ARBA00022884"/>
    </source>
</evidence>
<keyword evidence="8" id="KW-0687">Ribonucleoprotein</keyword>
<dbReference type="Proteomes" id="UP000287651">
    <property type="component" value="Unassembled WGS sequence"/>
</dbReference>
<feature type="domain" description="Sm" evidence="11">
    <location>
        <begin position="105"/>
        <end position="129"/>
    </location>
</feature>
<dbReference type="SUPFAM" id="SSF50182">
    <property type="entry name" value="Sm-like ribonucleoproteins"/>
    <property type="match status" value="1"/>
</dbReference>
<evidence type="ECO:0000313" key="13">
    <source>
        <dbReference type="Proteomes" id="UP000287651"/>
    </source>
</evidence>
<evidence type="ECO:0000259" key="11">
    <source>
        <dbReference type="Pfam" id="PF01423"/>
    </source>
</evidence>
<dbReference type="EMBL" id="AMZH03002887">
    <property type="protein sequence ID" value="RRT74076.1"/>
    <property type="molecule type" value="Genomic_DNA"/>
</dbReference>
<keyword evidence="5" id="KW-0694">RNA-binding</keyword>
<evidence type="ECO:0000313" key="12">
    <source>
        <dbReference type="EMBL" id="RRT74076.1"/>
    </source>
</evidence>
<keyword evidence="10" id="KW-0472">Membrane</keyword>
<proteinExistence type="inferred from homology"/>
<keyword evidence="4" id="KW-0747">Spliceosome</keyword>
<dbReference type="Pfam" id="PF01423">
    <property type="entry name" value="LSM"/>
    <property type="match status" value="1"/>
</dbReference>
<evidence type="ECO:0000256" key="8">
    <source>
        <dbReference type="ARBA" id="ARBA00023274"/>
    </source>
</evidence>
<evidence type="ECO:0000256" key="9">
    <source>
        <dbReference type="ARBA" id="ARBA00030143"/>
    </source>
</evidence>
<dbReference type="GO" id="GO:0003723">
    <property type="term" value="F:RNA binding"/>
    <property type="evidence" value="ECO:0007669"/>
    <property type="project" value="UniProtKB-KW"/>
</dbReference>
<keyword evidence="6" id="KW-0508">mRNA splicing</keyword>
<dbReference type="GO" id="GO:0005681">
    <property type="term" value="C:spliceosomal complex"/>
    <property type="evidence" value="ECO:0007669"/>
    <property type="project" value="UniProtKB-KW"/>
</dbReference>
<evidence type="ECO:0000256" key="4">
    <source>
        <dbReference type="ARBA" id="ARBA00022728"/>
    </source>
</evidence>
<evidence type="ECO:0000256" key="2">
    <source>
        <dbReference type="ARBA" id="ARBA00006850"/>
    </source>
</evidence>
<keyword evidence="10" id="KW-1133">Transmembrane helix</keyword>
<dbReference type="InterPro" id="IPR010920">
    <property type="entry name" value="LSM_dom_sf"/>
</dbReference>
<sequence>GGGRETGYKGEAAMASTKVQRIMTQPIVRSPSIILVKTLVFLPSLLILLILCCVASCFNHDRASVTLLQNLIFRFLQSVSSDAQLVSLELALSHGSKCLSQSFVAGFDEYMNLVLDEAEEVNVKKKTRKPLGWSSYFLLPVIACFSFMFHFIHPLGLLFLLYREDSVERRQHNAHDEHVSVNHIFVHVSENVLSWCSIAFSGVNDILKLFGFGCIQQY</sequence>
<comment type="subcellular location">
    <subcellularLocation>
        <location evidence="1">Nucleus</location>
    </subcellularLocation>
</comment>
<comment type="caution">
    <text evidence="12">The sequence shown here is derived from an EMBL/GenBank/DDBJ whole genome shotgun (WGS) entry which is preliminary data.</text>
</comment>
<dbReference type="Gene3D" id="2.30.30.100">
    <property type="match status" value="1"/>
</dbReference>
<gene>
    <name evidence="12" type="ORF">B296_00006617</name>
</gene>
<evidence type="ECO:0000256" key="3">
    <source>
        <dbReference type="ARBA" id="ARBA00022664"/>
    </source>
</evidence>
<keyword evidence="10" id="KW-0812">Transmembrane</keyword>
<evidence type="ECO:0000256" key="1">
    <source>
        <dbReference type="ARBA" id="ARBA00004123"/>
    </source>
</evidence>
<reference evidence="12 13" key="1">
    <citation type="journal article" date="2014" name="Agronomy (Basel)">
        <title>A Draft Genome Sequence for Ensete ventricosum, the Drought-Tolerant Tree Against Hunger.</title>
        <authorList>
            <person name="Harrison J."/>
            <person name="Moore K.A."/>
            <person name="Paszkiewicz K."/>
            <person name="Jones T."/>
            <person name="Grant M."/>
            <person name="Ambacheew D."/>
            <person name="Muzemil S."/>
            <person name="Studholme D.J."/>
        </authorList>
    </citation>
    <scope>NUCLEOTIDE SEQUENCE [LARGE SCALE GENOMIC DNA]</scope>
</reference>
<accession>A0A427AD09</accession>
<comment type="similarity">
    <text evidence="2">Belongs to the snRNP Sm proteins family.</text>
</comment>
<keyword evidence="7" id="KW-0539">Nucleus</keyword>
<keyword evidence="3" id="KW-0507">mRNA processing</keyword>
<dbReference type="PANTHER" id="PTHR11193">
    <property type="entry name" value="SMALL NUCLEAR RIBONUCLEOPROTEIN E"/>
    <property type="match status" value="1"/>
</dbReference>
<feature type="transmembrane region" description="Helical" evidence="10">
    <location>
        <begin position="137"/>
        <end position="162"/>
    </location>
</feature>
<evidence type="ECO:0000256" key="7">
    <source>
        <dbReference type="ARBA" id="ARBA00023242"/>
    </source>
</evidence>
<dbReference type="InterPro" id="IPR001163">
    <property type="entry name" value="Sm_dom_euk/arc"/>
</dbReference>
<dbReference type="GO" id="GO:0000398">
    <property type="term" value="P:mRNA splicing, via spliceosome"/>
    <property type="evidence" value="ECO:0007669"/>
    <property type="project" value="InterPro"/>
</dbReference>
<name>A0A427AD09_ENSVE</name>